<dbReference type="EMBL" id="KB096324">
    <property type="protein sequence ID" value="ESO06057.1"/>
    <property type="molecule type" value="Genomic_DNA"/>
</dbReference>
<dbReference type="GeneID" id="20198628"/>
<evidence type="ECO:0000313" key="2">
    <source>
        <dbReference type="EnsemblMetazoa" id="HelroP160182"/>
    </source>
</evidence>
<accession>T1EPX8</accession>
<dbReference type="CTD" id="20198628"/>
<dbReference type="HOGENOM" id="CLU_1373579_0_0_1"/>
<dbReference type="STRING" id="6412.T1EPX8"/>
<evidence type="ECO:0000313" key="3">
    <source>
        <dbReference type="Proteomes" id="UP000015101"/>
    </source>
</evidence>
<protein>
    <submittedName>
        <fullName evidence="1 2">Uncharacterized protein</fullName>
    </submittedName>
</protein>
<sequence length="199" mass="21874">MYSTEGVGELLQAAGQALQHLGWLTCQLVSNDNDDSLSVTKWSNTVIDMLTSGIKRFSEDLNQISSVIQTIALAKKGKEVNKDNAMSVSGSQPLHEFPNLPVDGIDDQSMNVTMRKKKHSFGKVISEPSSYAEIVKSPVKIINTLSCLKNDLSVPEPCTSDKPKKFKSRKKSPLKIIGNKINEGCRLQANKNLVKKRSS</sequence>
<reference evidence="1 3" key="2">
    <citation type="journal article" date="2013" name="Nature">
        <title>Insights into bilaterian evolution from three spiralian genomes.</title>
        <authorList>
            <person name="Simakov O."/>
            <person name="Marletaz F."/>
            <person name="Cho S.J."/>
            <person name="Edsinger-Gonzales E."/>
            <person name="Havlak P."/>
            <person name="Hellsten U."/>
            <person name="Kuo D.H."/>
            <person name="Larsson T."/>
            <person name="Lv J."/>
            <person name="Arendt D."/>
            <person name="Savage R."/>
            <person name="Osoegawa K."/>
            <person name="de Jong P."/>
            <person name="Grimwood J."/>
            <person name="Chapman J.A."/>
            <person name="Shapiro H."/>
            <person name="Aerts A."/>
            <person name="Otillar R.P."/>
            <person name="Terry A.Y."/>
            <person name="Boore J.L."/>
            <person name="Grigoriev I.V."/>
            <person name="Lindberg D.R."/>
            <person name="Seaver E.C."/>
            <person name="Weisblat D.A."/>
            <person name="Putnam N.H."/>
            <person name="Rokhsar D.S."/>
        </authorList>
    </citation>
    <scope>NUCLEOTIDE SEQUENCE</scope>
</reference>
<name>T1EPX8_HELRO</name>
<dbReference type="Proteomes" id="UP000015101">
    <property type="component" value="Unassembled WGS sequence"/>
</dbReference>
<gene>
    <name evidence="2" type="primary">20198628</name>
    <name evidence="1" type="ORF">HELRODRAFT_160182</name>
</gene>
<proteinExistence type="predicted"/>
<dbReference type="PANTHER" id="PTHR21397">
    <property type="entry name" value="CHROMATIN COMPLEXES SUBUNIT BAP18-RELATED"/>
    <property type="match status" value="1"/>
</dbReference>
<evidence type="ECO:0000313" key="1">
    <source>
        <dbReference type="EMBL" id="ESO06057.1"/>
    </source>
</evidence>
<dbReference type="EnsemblMetazoa" id="HelroT160182">
    <property type="protein sequence ID" value="HelroP160182"/>
    <property type="gene ID" value="HelroG160182"/>
</dbReference>
<dbReference type="eggNOG" id="KOG4834">
    <property type="taxonomic scope" value="Eukaryota"/>
</dbReference>
<dbReference type="InParanoid" id="T1EPX8"/>
<keyword evidence="3" id="KW-1185">Reference proteome</keyword>
<dbReference type="EMBL" id="AMQM01000534">
    <property type="status" value="NOT_ANNOTATED_CDS"/>
    <property type="molecule type" value="Genomic_DNA"/>
</dbReference>
<dbReference type="GO" id="GO:0016589">
    <property type="term" value="C:NURF complex"/>
    <property type="evidence" value="ECO:0000318"/>
    <property type="project" value="GO_Central"/>
</dbReference>
<dbReference type="AlphaFoldDB" id="T1EPX8"/>
<dbReference type="OrthoDB" id="10021571at2759"/>
<dbReference type="KEGG" id="hro:HELRODRAFT_160182"/>
<dbReference type="RefSeq" id="XP_009015425.1">
    <property type="nucleotide sequence ID" value="XM_009017177.1"/>
</dbReference>
<reference evidence="2" key="3">
    <citation type="submission" date="2015-06" db="UniProtKB">
        <authorList>
            <consortium name="EnsemblMetazoa"/>
        </authorList>
    </citation>
    <scope>IDENTIFICATION</scope>
</reference>
<reference evidence="3" key="1">
    <citation type="submission" date="2012-12" db="EMBL/GenBank/DDBJ databases">
        <authorList>
            <person name="Hellsten U."/>
            <person name="Grimwood J."/>
            <person name="Chapman J.A."/>
            <person name="Shapiro H."/>
            <person name="Aerts A."/>
            <person name="Otillar R.P."/>
            <person name="Terry A.Y."/>
            <person name="Boore J.L."/>
            <person name="Simakov O."/>
            <person name="Marletaz F."/>
            <person name="Cho S.-J."/>
            <person name="Edsinger-Gonzales E."/>
            <person name="Havlak P."/>
            <person name="Kuo D.-H."/>
            <person name="Larsson T."/>
            <person name="Lv J."/>
            <person name="Arendt D."/>
            <person name="Savage R."/>
            <person name="Osoegawa K."/>
            <person name="de Jong P."/>
            <person name="Lindberg D.R."/>
            <person name="Seaver E.C."/>
            <person name="Weisblat D.A."/>
            <person name="Putnam N.H."/>
            <person name="Grigoriev I.V."/>
            <person name="Rokhsar D.S."/>
        </authorList>
    </citation>
    <scope>NUCLEOTIDE SEQUENCE</scope>
</reference>
<dbReference type="PANTHER" id="PTHR21397:SF2">
    <property type="entry name" value="CHROMATIN COMPLEXES SUBUNIT BAP18"/>
    <property type="match status" value="1"/>
</dbReference>
<organism evidence="2 3">
    <name type="scientific">Helobdella robusta</name>
    <name type="common">Californian leech</name>
    <dbReference type="NCBI Taxonomy" id="6412"/>
    <lineage>
        <taxon>Eukaryota</taxon>
        <taxon>Metazoa</taxon>
        <taxon>Spiralia</taxon>
        <taxon>Lophotrochozoa</taxon>
        <taxon>Annelida</taxon>
        <taxon>Clitellata</taxon>
        <taxon>Hirudinea</taxon>
        <taxon>Rhynchobdellida</taxon>
        <taxon>Glossiphoniidae</taxon>
        <taxon>Helobdella</taxon>
    </lineage>
</organism>
<dbReference type="GO" id="GO:0071339">
    <property type="term" value="C:MLL1 complex"/>
    <property type="evidence" value="ECO:0000318"/>
    <property type="project" value="GO_Central"/>
</dbReference>